<sequence>MRVLIAEDQPLLRDGLTRMLTAYGFEVVAAVADGPSLPSALLEHRPDVAVVDVRLPPTFTDEGLRAAIAARRACPRPPAVNERPPPRPGRPRLPQPVAGADALGDRDRDLLVAVEGHQVERARWGGQCQPGEPA</sequence>
<evidence type="ECO:0000256" key="2">
    <source>
        <dbReference type="SAM" id="MobiDB-lite"/>
    </source>
</evidence>
<dbReference type="PROSITE" id="PS50110">
    <property type="entry name" value="RESPONSE_REGULATORY"/>
    <property type="match status" value="1"/>
</dbReference>
<feature type="domain" description="Response regulatory" evidence="3">
    <location>
        <begin position="2"/>
        <end position="134"/>
    </location>
</feature>
<reference evidence="5" key="1">
    <citation type="journal article" date="2019" name="Int. J. Syst. Evol. Microbiol.">
        <title>The Global Catalogue of Microorganisms (GCM) 10K type strain sequencing project: providing services to taxonomists for standard genome sequencing and annotation.</title>
        <authorList>
            <consortium name="The Broad Institute Genomics Platform"/>
            <consortium name="The Broad Institute Genome Sequencing Center for Infectious Disease"/>
            <person name="Wu L."/>
            <person name="Ma J."/>
        </authorList>
    </citation>
    <scope>NUCLEOTIDE SEQUENCE [LARGE SCALE GENOMIC DNA]</scope>
    <source>
        <strain evidence="5">JCM 17441</strain>
    </source>
</reference>
<dbReference type="EMBL" id="BAABAT010000029">
    <property type="protein sequence ID" value="GAA4258006.1"/>
    <property type="molecule type" value="Genomic_DNA"/>
</dbReference>
<dbReference type="Gene3D" id="3.40.50.2300">
    <property type="match status" value="1"/>
</dbReference>
<dbReference type="Proteomes" id="UP001500620">
    <property type="component" value="Unassembled WGS sequence"/>
</dbReference>
<keyword evidence="1" id="KW-0597">Phosphoprotein</keyword>
<proteinExistence type="predicted"/>
<dbReference type="SUPFAM" id="SSF52172">
    <property type="entry name" value="CheY-like"/>
    <property type="match status" value="1"/>
</dbReference>
<protein>
    <recommendedName>
        <fullName evidence="3">Response regulatory domain-containing protein</fullName>
    </recommendedName>
</protein>
<feature type="region of interest" description="Disordered" evidence="2">
    <location>
        <begin position="70"/>
        <end position="105"/>
    </location>
</feature>
<accession>A0ABP8DK40</accession>
<evidence type="ECO:0000313" key="4">
    <source>
        <dbReference type="EMBL" id="GAA4258006.1"/>
    </source>
</evidence>
<name>A0ABP8DK40_9ACTN</name>
<evidence type="ECO:0000256" key="1">
    <source>
        <dbReference type="PROSITE-ProRule" id="PRU00169"/>
    </source>
</evidence>
<comment type="caution">
    <text evidence="4">The sequence shown here is derived from an EMBL/GenBank/DDBJ whole genome shotgun (WGS) entry which is preliminary data.</text>
</comment>
<feature type="modified residue" description="4-aspartylphosphate" evidence="1">
    <location>
        <position position="52"/>
    </location>
</feature>
<dbReference type="InterPro" id="IPR011006">
    <property type="entry name" value="CheY-like_superfamily"/>
</dbReference>
<gene>
    <name evidence="4" type="ORF">GCM10022255_077080</name>
</gene>
<organism evidence="4 5">
    <name type="scientific">Dactylosporangium darangshiense</name>
    <dbReference type="NCBI Taxonomy" id="579108"/>
    <lineage>
        <taxon>Bacteria</taxon>
        <taxon>Bacillati</taxon>
        <taxon>Actinomycetota</taxon>
        <taxon>Actinomycetes</taxon>
        <taxon>Micromonosporales</taxon>
        <taxon>Micromonosporaceae</taxon>
        <taxon>Dactylosporangium</taxon>
    </lineage>
</organism>
<evidence type="ECO:0000259" key="3">
    <source>
        <dbReference type="PROSITE" id="PS50110"/>
    </source>
</evidence>
<dbReference type="Pfam" id="PF00072">
    <property type="entry name" value="Response_reg"/>
    <property type="match status" value="1"/>
</dbReference>
<evidence type="ECO:0000313" key="5">
    <source>
        <dbReference type="Proteomes" id="UP001500620"/>
    </source>
</evidence>
<dbReference type="InterPro" id="IPR001789">
    <property type="entry name" value="Sig_transdc_resp-reg_receiver"/>
</dbReference>
<keyword evidence="5" id="KW-1185">Reference proteome</keyword>